<dbReference type="PANTHER" id="PTHR31672">
    <property type="entry name" value="BNACNNG10540D PROTEIN"/>
    <property type="match status" value="1"/>
</dbReference>
<dbReference type="NCBIfam" id="TIGR01640">
    <property type="entry name" value="F_box_assoc_1"/>
    <property type="match status" value="2"/>
</dbReference>
<dbReference type="InterPro" id="IPR050796">
    <property type="entry name" value="SCF_F-box_component"/>
</dbReference>
<feature type="region of interest" description="Disordered" evidence="1">
    <location>
        <begin position="1303"/>
        <end position="1330"/>
    </location>
</feature>
<feature type="compositionally biased region" description="Low complexity" evidence="1">
    <location>
        <begin position="453"/>
        <end position="477"/>
    </location>
</feature>
<comment type="caution">
    <text evidence="3">The sequence shown here is derived from an EMBL/GenBank/DDBJ whole genome shotgun (WGS) entry which is preliminary data.</text>
</comment>
<organism evidence="3 4">
    <name type="scientific">Digitaria exilis</name>
    <dbReference type="NCBI Taxonomy" id="1010633"/>
    <lineage>
        <taxon>Eukaryota</taxon>
        <taxon>Viridiplantae</taxon>
        <taxon>Streptophyta</taxon>
        <taxon>Embryophyta</taxon>
        <taxon>Tracheophyta</taxon>
        <taxon>Spermatophyta</taxon>
        <taxon>Magnoliopsida</taxon>
        <taxon>Liliopsida</taxon>
        <taxon>Poales</taxon>
        <taxon>Poaceae</taxon>
        <taxon>PACMAD clade</taxon>
        <taxon>Panicoideae</taxon>
        <taxon>Panicodae</taxon>
        <taxon>Paniceae</taxon>
        <taxon>Anthephorinae</taxon>
        <taxon>Digitaria</taxon>
    </lineage>
</organism>
<evidence type="ECO:0000256" key="1">
    <source>
        <dbReference type="SAM" id="MobiDB-lite"/>
    </source>
</evidence>
<evidence type="ECO:0000259" key="2">
    <source>
        <dbReference type="SMART" id="SM00256"/>
    </source>
</evidence>
<dbReference type="Pfam" id="PF08268">
    <property type="entry name" value="FBA_3"/>
    <property type="match status" value="2"/>
</dbReference>
<dbReference type="SMART" id="SM00256">
    <property type="entry name" value="FBOX"/>
    <property type="match status" value="2"/>
</dbReference>
<dbReference type="EMBL" id="JACEFO010002676">
    <property type="protein sequence ID" value="KAF8651769.1"/>
    <property type="molecule type" value="Genomic_DNA"/>
</dbReference>
<feature type="region of interest" description="Disordered" evidence="1">
    <location>
        <begin position="838"/>
        <end position="867"/>
    </location>
</feature>
<dbReference type="OrthoDB" id="693285at2759"/>
<evidence type="ECO:0000313" key="4">
    <source>
        <dbReference type="Proteomes" id="UP000636709"/>
    </source>
</evidence>
<accession>A0A835DXJ2</accession>
<dbReference type="PANTHER" id="PTHR31672:SF13">
    <property type="entry name" value="F-BOX PROTEIN CPR30-LIKE"/>
    <property type="match status" value="1"/>
</dbReference>
<feature type="domain" description="F-box" evidence="2">
    <location>
        <begin position="1338"/>
        <end position="1378"/>
    </location>
</feature>
<dbReference type="InterPro" id="IPR013187">
    <property type="entry name" value="F-box-assoc_dom_typ3"/>
</dbReference>
<feature type="region of interest" description="Disordered" evidence="1">
    <location>
        <begin position="277"/>
        <end position="360"/>
    </location>
</feature>
<proteinExistence type="predicted"/>
<sequence length="1442" mass="158315">MAKGARGRRRARVGTAGQLAPPLPHPHIAYLATAPIKRMPGQEEPSSAFLGFHVAGDGLGGGTTPMRSLAGLRYHDLKYVNTCNGVVLLARNSTYNSASCWCVLWNPAVADALGEVINQMYIRKLTARWRRQEGADRERFTSIDVPDAAKIGNLYVMSRLMEMSVETAPSPCGCSPGITDWAKGSSYGNHGIRKCSRGIMKAIKPIVEQDRRKGQEATLDIVCFMDFLVRIMKKLPKELQQKLQTRRFAFPFVIPRLWVAIVASLRFPRTLPRVAPWQRRPAGRPSLERQQALAVEDPSFAPSRRSNPRQVEAAAPCRRRPVASVPPPSAGAGACRSHDLEPSRRRFSHDQAPLLQRRSRTHRKPGLLLLQAPATFDGRTFRRRAVPAIELRKKTIGEADVEPSRRAMAKGAGDTEEQERASPGTPADAKKMKRSAATDDGASPGAGLCDDVSSATSSPACRPAPRSRASTAASPRPHIAYLATAPIKRRPEQEPPGSWFLGFHVAGAGASGSTTTTTAPMRSLAGRRYVDMNYVNTCNGVVLLASEDAYSAPCSCVLWNPAVADVVKEVTVPDPNKPARDYLVLGLGYGQRSKTYKLLLCCQKVTQRQGTGYSLATFTLGGDGKEPTELPAAGRHERINQEDSLYMDGKIYLLNKENAAILAFDVDEERVASIDVPVKDNTMKEIRPYGVSKLMEMYGRPCLASYHYGDCAVWVLSRDHQWDRRFLIRELQGLDQRIYLSIKAVWDCGGVLVLYLDDELGHGYHDILLPTLVSPSSIIGKLDRDDDERSRECSRGIMKALKPIVEQDRRKGQKSTLVTVCFMDFLYTTRGRAMMENSAGKDNIAEDHGGGGPVVSRKRKRAATDGAPSGPGLLWDDVLINIFARLPARAAVACMSLSKHHHQLIRGPEFATLRRLAAPLPRPHIAYLATAPIKRRPGQKKPVNVFHDFHVAGGGLRGGGAAGPMRSLAGWRYLEMSYINTCNGVVLLAKEFSRPCRCILWNPAVADGDGVEEVTVPGRDYQVLGLGYGPRSETYKLLLCRSDRRPGCYYNEYSLAICSLGGDSSVELEGKHDGNIRLQMLYADGTIYLAERETRWILAFDVDDEAITSIDLPTRRYVSDLMELSGRPCIAVEDDSGSKALWVLSVDHQWVKRYLIAEQPVEASFYIFSLTAVWDCGGVLVLYSDGLGDVDKLFVYNVATGKMFKATLHRDMAPDSSEYAICWGYTPTLVSPGSITGKLDQGVAGRRRELPADVVKALQPVVERDRKQGHDATLDTPYWAGRPPHLATWIIVEFVQSIMEKAAGEDEPEEAAQGAAAPRKKQMASATIDGGASGETRICDDVAISILARLPARTAVSCTTLSKHHRRLIRSPEFASLHCRLGAPLPLPHIAYLATAPIKRRPEQTDPVSVFHGFHLAGAAGLRRGDAPMMRALAGWRHLGTS</sequence>
<keyword evidence="4" id="KW-1185">Reference proteome</keyword>
<dbReference type="InterPro" id="IPR001810">
    <property type="entry name" value="F-box_dom"/>
</dbReference>
<gene>
    <name evidence="3" type="ORF">HU200_063287</name>
</gene>
<protein>
    <recommendedName>
        <fullName evidence="2">F-box domain-containing protein</fullName>
    </recommendedName>
</protein>
<reference evidence="3" key="1">
    <citation type="submission" date="2020-07" db="EMBL/GenBank/DDBJ databases">
        <title>Genome sequence and genetic diversity analysis of an under-domesticated orphan crop, white fonio (Digitaria exilis).</title>
        <authorList>
            <person name="Bennetzen J.L."/>
            <person name="Chen S."/>
            <person name="Ma X."/>
            <person name="Wang X."/>
            <person name="Yssel A.E.J."/>
            <person name="Chaluvadi S.R."/>
            <person name="Johnson M."/>
            <person name="Gangashetty P."/>
            <person name="Hamidou F."/>
            <person name="Sanogo M.D."/>
            <person name="Zwaenepoel A."/>
            <person name="Wallace J."/>
            <person name="Van De Peer Y."/>
            <person name="Van Deynze A."/>
        </authorList>
    </citation>
    <scope>NUCLEOTIDE SEQUENCE</scope>
    <source>
        <tissue evidence="3">Leaves</tissue>
    </source>
</reference>
<dbReference type="InterPro" id="IPR017451">
    <property type="entry name" value="F-box-assoc_interact_dom"/>
</dbReference>
<dbReference type="Proteomes" id="UP000636709">
    <property type="component" value="Unassembled WGS sequence"/>
</dbReference>
<feature type="region of interest" description="Disordered" evidence="1">
    <location>
        <begin position="400"/>
        <end position="477"/>
    </location>
</feature>
<name>A0A835DXJ2_9POAL</name>
<feature type="domain" description="F-box" evidence="2">
    <location>
        <begin position="874"/>
        <end position="914"/>
    </location>
</feature>
<evidence type="ECO:0000313" key="3">
    <source>
        <dbReference type="EMBL" id="KAF8651769.1"/>
    </source>
</evidence>